<name>A0A250L0A7_9GAMM</name>
<protein>
    <submittedName>
        <fullName evidence="1">Transposase IS4 family protein</fullName>
    </submittedName>
</protein>
<accession>A0A250L0A7</accession>
<gene>
    <name evidence="1" type="ORF">sS8_5353</name>
</gene>
<dbReference type="AlphaFoldDB" id="A0A250L0A7"/>
<reference evidence="1 2" key="1">
    <citation type="submission" date="2016-12" db="EMBL/GenBank/DDBJ databases">
        <title>Genome sequencing of Methylocaldum marinum.</title>
        <authorList>
            <person name="Takeuchi M."/>
            <person name="Kamagata Y."/>
            <person name="Hiraoka S."/>
            <person name="Oshima K."/>
            <person name="Hattori M."/>
            <person name="Iwasaki W."/>
        </authorList>
    </citation>
    <scope>NUCLEOTIDE SEQUENCE [LARGE SCALE GENOMIC DNA]</scope>
    <source>
        <strain evidence="1 2">S8</strain>
    </source>
</reference>
<dbReference type="EMBL" id="AP017928">
    <property type="protein sequence ID" value="BBA37272.1"/>
    <property type="molecule type" value="Genomic_DNA"/>
</dbReference>
<dbReference type="KEGG" id="mmai:sS8_5353"/>
<keyword evidence="2" id="KW-1185">Reference proteome</keyword>
<evidence type="ECO:0000313" key="2">
    <source>
        <dbReference type="Proteomes" id="UP000266313"/>
    </source>
</evidence>
<sequence>MLEQVAPVLAYQNLFADKAYAYLSRQSSLPFTAYTPARKAPGQTHLDAADRPFSAAASRIRHPIEALFHWVQEKTWIEVAGKVHSYRGLLVHVFGRLTASCSR</sequence>
<dbReference type="Proteomes" id="UP000266313">
    <property type="component" value="Chromosome"/>
</dbReference>
<proteinExistence type="predicted"/>
<organism evidence="1 2">
    <name type="scientific">Methylocaldum marinum</name>
    <dbReference type="NCBI Taxonomy" id="1432792"/>
    <lineage>
        <taxon>Bacteria</taxon>
        <taxon>Pseudomonadati</taxon>
        <taxon>Pseudomonadota</taxon>
        <taxon>Gammaproteobacteria</taxon>
        <taxon>Methylococcales</taxon>
        <taxon>Methylococcaceae</taxon>
        <taxon>Methylocaldum</taxon>
    </lineage>
</organism>
<evidence type="ECO:0000313" key="1">
    <source>
        <dbReference type="EMBL" id="BBA37272.1"/>
    </source>
</evidence>